<dbReference type="STRING" id="35608.A0A2U1KEU2"/>
<dbReference type="SUPFAM" id="SSF56235">
    <property type="entry name" value="N-terminal nucleophile aminohydrolases (Ntn hydrolases)"/>
    <property type="match status" value="1"/>
</dbReference>
<dbReference type="OrthoDB" id="1734346at2759"/>
<organism evidence="2 3">
    <name type="scientific">Artemisia annua</name>
    <name type="common">Sweet wormwood</name>
    <dbReference type="NCBI Taxonomy" id="35608"/>
    <lineage>
        <taxon>Eukaryota</taxon>
        <taxon>Viridiplantae</taxon>
        <taxon>Streptophyta</taxon>
        <taxon>Embryophyta</taxon>
        <taxon>Tracheophyta</taxon>
        <taxon>Spermatophyta</taxon>
        <taxon>Magnoliopsida</taxon>
        <taxon>eudicotyledons</taxon>
        <taxon>Gunneridae</taxon>
        <taxon>Pentapetalae</taxon>
        <taxon>asterids</taxon>
        <taxon>campanulids</taxon>
        <taxon>Asterales</taxon>
        <taxon>Asteraceae</taxon>
        <taxon>Asteroideae</taxon>
        <taxon>Anthemideae</taxon>
        <taxon>Artemisiinae</taxon>
        <taxon>Artemisia</taxon>
    </lineage>
</organism>
<sequence>MASSLKYSHLRSLSPLITVSPSYHRHITVSDHLHRLSHRLRSSSPVISPSPVIFTGHITVAEHLHREYHRRRTSRHHQSSNRILFISRPSESKKGIAHSVTRKTDLVVGYSQNVLYDLVEGYLKKEYAFKAVKAGGVTSVGVRGKDPICVVTQKKVPCTAMYLSMTYGFICSHRRIYKESCSLFRGHQMDGSGRIADKSQIYTQHAYMRPLGVVAMVLCIDDENGPKLFKCDPAGHFFGHKARSAGLKEQVTNNFLKKKMKNDPEFSYDETVQDDEDSEELDDIMIKADDAVILCTTTEDEMRHLVVYIVEDPDGDLNMYVHHDMIIPSLPLCTA</sequence>
<dbReference type="Proteomes" id="UP000245207">
    <property type="component" value="Unassembled WGS sequence"/>
</dbReference>
<evidence type="ECO:0000313" key="3">
    <source>
        <dbReference type="Proteomes" id="UP000245207"/>
    </source>
</evidence>
<accession>A0A2U1KEU2</accession>
<proteinExistence type="predicted"/>
<comment type="caution">
    <text evidence="2">The sequence shown here is derived from an EMBL/GenBank/DDBJ whole genome shotgun (WGS) entry which is preliminary data.</text>
</comment>
<keyword evidence="1 2" id="KW-0647">Proteasome</keyword>
<dbReference type="InterPro" id="IPR029055">
    <property type="entry name" value="Ntn_hydrolases_N"/>
</dbReference>
<reference evidence="2 3" key="1">
    <citation type="journal article" date="2018" name="Mol. Plant">
        <title>The genome of Artemisia annua provides insight into the evolution of Asteraceae family and artemisinin biosynthesis.</title>
        <authorList>
            <person name="Shen Q."/>
            <person name="Zhang L."/>
            <person name="Liao Z."/>
            <person name="Wang S."/>
            <person name="Yan T."/>
            <person name="Shi P."/>
            <person name="Liu M."/>
            <person name="Fu X."/>
            <person name="Pan Q."/>
            <person name="Wang Y."/>
            <person name="Lv Z."/>
            <person name="Lu X."/>
            <person name="Zhang F."/>
            <person name="Jiang W."/>
            <person name="Ma Y."/>
            <person name="Chen M."/>
            <person name="Hao X."/>
            <person name="Li L."/>
            <person name="Tang Y."/>
            <person name="Lv G."/>
            <person name="Zhou Y."/>
            <person name="Sun X."/>
            <person name="Brodelius P.E."/>
            <person name="Rose J.K.C."/>
            <person name="Tang K."/>
        </authorList>
    </citation>
    <scope>NUCLEOTIDE SEQUENCE [LARGE SCALE GENOMIC DNA]</scope>
    <source>
        <strain evidence="3">cv. Huhao1</strain>
        <tissue evidence="2">Leaf</tissue>
    </source>
</reference>
<gene>
    <name evidence="2" type="ORF">CTI12_AA611490</name>
</gene>
<protein>
    <submittedName>
        <fullName evidence="2">Proteasome subunit alpha type-6</fullName>
    </submittedName>
</protein>
<dbReference type="InterPro" id="IPR050115">
    <property type="entry name" value="Proteasome_alpha"/>
</dbReference>
<dbReference type="PANTHER" id="PTHR11599">
    <property type="entry name" value="PROTEASOME SUBUNIT ALPHA/BETA"/>
    <property type="match status" value="1"/>
</dbReference>
<dbReference type="GO" id="GO:0051603">
    <property type="term" value="P:proteolysis involved in protein catabolic process"/>
    <property type="evidence" value="ECO:0007669"/>
    <property type="project" value="InterPro"/>
</dbReference>
<dbReference type="AlphaFoldDB" id="A0A2U1KEU2"/>
<evidence type="ECO:0000256" key="1">
    <source>
        <dbReference type="ARBA" id="ARBA00022942"/>
    </source>
</evidence>
<name>A0A2U1KEU2_ARTAN</name>
<dbReference type="InterPro" id="IPR001353">
    <property type="entry name" value="Proteasome_sua/b"/>
</dbReference>
<keyword evidence="3" id="KW-1185">Reference proteome</keyword>
<dbReference type="GO" id="GO:0005839">
    <property type="term" value="C:proteasome core complex"/>
    <property type="evidence" value="ECO:0007669"/>
    <property type="project" value="InterPro"/>
</dbReference>
<dbReference type="Pfam" id="PF00227">
    <property type="entry name" value="Proteasome"/>
    <property type="match status" value="1"/>
</dbReference>
<evidence type="ECO:0000313" key="2">
    <source>
        <dbReference type="EMBL" id="PWA35231.1"/>
    </source>
</evidence>
<dbReference type="EMBL" id="PKPP01020412">
    <property type="protein sequence ID" value="PWA35231.1"/>
    <property type="molecule type" value="Genomic_DNA"/>
</dbReference>
<dbReference type="Gene3D" id="3.60.20.10">
    <property type="entry name" value="Glutamine Phosphoribosylpyrophosphate, subunit 1, domain 1"/>
    <property type="match status" value="2"/>
</dbReference>